<dbReference type="Pfam" id="PF01985">
    <property type="entry name" value="CRS1_YhbY"/>
    <property type="match status" value="1"/>
</dbReference>
<dbReference type="SUPFAM" id="SSF75471">
    <property type="entry name" value="YhbY-like"/>
    <property type="match status" value="1"/>
</dbReference>
<dbReference type="AlphaFoldDB" id="A0A4Q1UEX9"/>
<organism evidence="4 6">
    <name type="scientific">Lacticaseibacillus chiayiensis</name>
    <dbReference type="NCBI Taxonomy" id="2100821"/>
    <lineage>
        <taxon>Bacteria</taxon>
        <taxon>Bacillati</taxon>
        <taxon>Bacillota</taxon>
        <taxon>Bacilli</taxon>
        <taxon>Lactobacillales</taxon>
        <taxon>Lactobacillaceae</taxon>
        <taxon>Lacticaseibacillus</taxon>
    </lineage>
</organism>
<dbReference type="PANTHER" id="PTHR40065">
    <property type="entry name" value="RNA-BINDING PROTEIN YHBY"/>
    <property type="match status" value="1"/>
</dbReference>
<feature type="domain" description="CRM" evidence="3">
    <location>
        <begin position="1"/>
        <end position="97"/>
    </location>
</feature>
<dbReference type="Gene3D" id="3.30.110.60">
    <property type="entry name" value="YhbY-like"/>
    <property type="match status" value="1"/>
</dbReference>
<dbReference type="Proteomes" id="UP001164790">
    <property type="component" value="Chromosome"/>
</dbReference>
<dbReference type="InterPro" id="IPR001890">
    <property type="entry name" value="RNA-binding_CRM"/>
</dbReference>
<protein>
    <submittedName>
        <fullName evidence="4 5">RNA-binding protein</fullName>
    </submittedName>
</protein>
<evidence type="ECO:0000313" key="6">
    <source>
        <dbReference type="Proteomes" id="UP000290475"/>
    </source>
</evidence>
<evidence type="ECO:0000256" key="2">
    <source>
        <dbReference type="PROSITE-ProRule" id="PRU00626"/>
    </source>
</evidence>
<evidence type="ECO:0000259" key="3">
    <source>
        <dbReference type="PROSITE" id="PS51295"/>
    </source>
</evidence>
<proteinExistence type="predicted"/>
<dbReference type="GO" id="GO:0003723">
    <property type="term" value="F:RNA binding"/>
    <property type="evidence" value="ECO:0007669"/>
    <property type="project" value="UniProtKB-UniRule"/>
</dbReference>
<gene>
    <name evidence="4" type="ORF">BVJ53_02620</name>
    <name evidence="5" type="ORF">OFW50_07770</name>
</gene>
<dbReference type="SMART" id="SM01103">
    <property type="entry name" value="CRS1_YhbY"/>
    <property type="match status" value="1"/>
</dbReference>
<dbReference type="Proteomes" id="UP000290475">
    <property type="component" value="Unassembled WGS sequence"/>
</dbReference>
<sequence length="103" mass="11274">MLTGKQKRYLRSLAMTTKPLIQVGKNGLGDAFVTGVKDALETRELVKISLLPTADDTPREVADTLQAAITGLEVAQIIGRTVIVYKEAAKTEHRRISLEVNAR</sequence>
<dbReference type="RefSeq" id="WP_129301024.1">
    <property type="nucleotide sequence ID" value="NZ_CP074378.1"/>
</dbReference>
<evidence type="ECO:0000313" key="4">
    <source>
        <dbReference type="EMBL" id="RXT29595.1"/>
    </source>
</evidence>
<keyword evidence="1 2" id="KW-0694">RNA-binding</keyword>
<reference evidence="4 6" key="1">
    <citation type="submission" date="2017-01" db="EMBL/GenBank/DDBJ databases">
        <title>Lactobacillus chiayiensis sp. nov., a lactic acid bacterium isolated from compost.</title>
        <authorList>
            <person name="Huang C.-H."/>
        </authorList>
    </citation>
    <scope>NUCLEOTIDE SEQUENCE [LARGE SCALE GENOMIC DNA]</scope>
    <source>
        <strain evidence="4">Chh01</strain>
        <strain evidence="6">chh01</strain>
    </source>
</reference>
<dbReference type="InterPro" id="IPR051925">
    <property type="entry name" value="RNA-binding_domain"/>
</dbReference>
<evidence type="ECO:0000313" key="5">
    <source>
        <dbReference type="EMBL" id="UYN55407.1"/>
    </source>
</evidence>
<dbReference type="EMBL" id="MSSM01000005">
    <property type="protein sequence ID" value="RXT29595.1"/>
    <property type="molecule type" value="Genomic_DNA"/>
</dbReference>
<dbReference type="OrthoDB" id="9797519at2"/>
<dbReference type="InterPro" id="IPR035920">
    <property type="entry name" value="YhbY-like_sf"/>
</dbReference>
<dbReference type="EMBL" id="CP107523">
    <property type="protein sequence ID" value="UYN55407.1"/>
    <property type="molecule type" value="Genomic_DNA"/>
</dbReference>
<reference evidence="5" key="2">
    <citation type="submission" date="2022-10" db="EMBL/GenBank/DDBJ databases">
        <title>Comparative genomic analysis and in-vitro probiotic properties of the potential probiotic L. chiayiensis AACE 3.</title>
        <authorList>
            <person name="Kang X."/>
        </authorList>
    </citation>
    <scope>NUCLEOTIDE SEQUENCE</scope>
    <source>
        <strain evidence="5">AACE 3</strain>
    </source>
</reference>
<keyword evidence="7" id="KW-1185">Reference proteome</keyword>
<evidence type="ECO:0000313" key="7">
    <source>
        <dbReference type="Proteomes" id="UP001164790"/>
    </source>
</evidence>
<name>A0A4Q1UEX9_9LACO</name>
<dbReference type="PROSITE" id="PS51295">
    <property type="entry name" value="CRM"/>
    <property type="match status" value="1"/>
</dbReference>
<evidence type="ECO:0000256" key="1">
    <source>
        <dbReference type="ARBA" id="ARBA00022884"/>
    </source>
</evidence>
<accession>A0A4Q1UEX9</accession>
<dbReference type="PANTHER" id="PTHR40065:SF3">
    <property type="entry name" value="RNA-BINDING PROTEIN YHBY"/>
    <property type="match status" value="1"/>
</dbReference>